<name>A0A5C6EMF4_9BACT</name>
<sequence>MSWNLSEFGQRLGRGSGIGNLMDDLGHALAAGGDRVCMLGGGQPAHIPQIDAVWRRRIEEISAVPGQLEHALGNYEPPAGNMAFRTALAKLFQRQFGWSIGPENVAVTPGGQTAFFLLFNTMAGRFPDGTTKKILLPIIPEYIGYANQSVAEEMFVAVRPKIERIGQHRFKYRVDFESLEITDDIAAICVSRPTNPSGNVLTDAEIAQLAELASQNGIPLIVDGAYGAPFPGAIFTETTPVWNDNIVLTLSLSKVGLPGTRTGIVIGNEDLIRSVASMTSIVGLANTNMGQAIVTPLIESGELLQLSDEVIKPFYQQKSIEALRIAEEVFDDSLPYRIHQSEGAFFLWLWFEDLPITSAELYERLKARDVLVVPGHHFFFGDVIEGVSTPWKHHEECIRMTFTMPEPKVRQGLSIIADEVRRAHQQG</sequence>
<evidence type="ECO:0000313" key="6">
    <source>
        <dbReference type="EMBL" id="TWU50933.1"/>
    </source>
</evidence>
<dbReference type="InterPro" id="IPR015421">
    <property type="entry name" value="PyrdxlP-dep_Trfase_major"/>
</dbReference>
<dbReference type="SUPFAM" id="SSF53383">
    <property type="entry name" value="PLP-dependent transferases"/>
    <property type="match status" value="1"/>
</dbReference>
<comment type="caution">
    <text evidence="6">The sequence shown here is derived from an EMBL/GenBank/DDBJ whole genome shotgun (WGS) entry which is preliminary data.</text>
</comment>
<dbReference type="OrthoDB" id="9813612at2"/>
<feature type="domain" description="Aminotransferase class I/classII large" evidence="5">
    <location>
        <begin position="67"/>
        <end position="414"/>
    </location>
</feature>
<dbReference type="PANTHER" id="PTHR42790">
    <property type="entry name" value="AMINOTRANSFERASE"/>
    <property type="match status" value="1"/>
</dbReference>
<dbReference type="GO" id="GO:0005829">
    <property type="term" value="C:cytosol"/>
    <property type="evidence" value="ECO:0007669"/>
    <property type="project" value="TreeGrafter"/>
</dbReference>
<dbReference type="NCBIfam" id="NF006967">
    <property type="entry name" value="PRK09440.1-5"/>
    <property type="match status" value="1"/>
</dbReference>
<evidence type="ECO:0000313" key="7">
    <source>
        <dbReference type="Proteomes" id="UP000318288"/>
    </source>
</evidence>
<keyword evidence="2 6" id="KW-0032">Aminotransferase</keyword>
<dbReference type="InterPro" id="IPR050859">
    <property type="entry name" value="Class-I_PLP-dep_aminotransf"/>
</dbReference>
<dbReference type="Pfam" id="PF00155">
    <property type="entry name" value="Aminotran_1_2"/>
    <property type="match status" value="1"/>
</dbReference>
<proteinExistence type="predicted"/>
<evidence type="ECO:0000256" key="1">
    <source>
        <dbReference type="ARBA" id="ARBA00001933"/>
    </source>
</evidence>
<dbReference type="GO" id="GO:0030170">
    <property type="term" value="F:pyridoxal phosphate binding"/>
    <property type="evidence" value="ECO:0007669"/>
    <property type="project" value="InterPro"/>
</dbReference>
<evidence type="ECO:0000256" key="2">
    <source>
        <dbReference type="ARBA" id="ARBA00022576"/>
    </source>
</evidence>
<keyword evidence="7" id="KW-1185">Reference proteome</keyword>
<dbReference type="NCBIfam" id="NF006964">
    <property type="entry name" value="PRK09440.1-2"/>
    <property type="match status" value="1"/>
</dbReference>
<dbReference type="InterPro" id="IPR015424">
    <property type="entry name" value="PyrdxlP-dep_Trfase"/>
</dbReference>
<dbReference type="Proteomes" id="UP000318288">
    <property type="component" value="Unassembled WGS sequence"/>
</dbReference>
<keyword evidence="4" id="KW-0663">Pyridoxal phosphate</keyword>
<dbReference type="CDD" id="cd00609">
    <property type="entry name" value="AAT_like"/>
    <property type="match status" value="1"/>
</dbReference>
<organism evidence="6 7">
    <name type="scientific">Rubripirellula tenax</name>
    <dbReference type="NCBI Taxonomy" id="2528015"/>
    <lineage>
        <taxon>Bacteria</taxon>
        <taxon>Pseudomonadati</taxon>
        <taxon>Planctomycetota</taxon>
        <taxon>Planctomycetia</taxon>
        <taxon>Pirellulales</taxon>
        <taxon>Pirellulaceae</taxon>
        <taxon>Rubripirellula</taxon>
    </lineage>
</organism>
<dbReference type="EC" id="2.6.1.66" evidence="6"/>
<accession>A0A5C6EMF4</accession>
<dbReference type="GO" id="GO:0009042">
    <property type="term" value="F:valine-pyruvate transaminase activity"/>
    <property type="evidence" value="ECO:0007669"/>
    <property type="project" value="UniProtKB-EC"/>
</dbReference>
<evidence type="ECO:0000259" key="5">
    <source>
        <dbReference type="Pfam" id="PF00155"/>
    </source>
</evidence>
<gene>
    <name evidence="6" type="primary">avtA</name>
    <name evidence="6" type="ORF">Poly51_42260</name>
</gene>
<comment type="cofactor">
    <cofactor evidence="1">
        <name>pyridoxal 5'-phosphate</name>
        <dbReference type="ChEBI" id="CHEBI:597326"/>
    </cofactor>
</comment>
<evidence type="ECO:0000256" key="3">
    <source>
        <dbReference type="ARBA" id="ARBA00022679"/>
    </source>
</evidence>
<protein>
    <submittedName>
        <fullName evidence="6">Valine--pyruvate aminotransferase</fullName>
        <ecNumber evidence="6">2.6.1.66</ecNumber>
    </submittedName>
</protein>
<keyword evidence="6" id="KW-0670">Pyruvate</keyword>
<dbReference type="PANTHER" id="PTHR42790:SF4">
    <property type="entry name" value="VALINE--PYRUVATE AMINOTRANSFERASE"/>
    <property type="match status" value="1"/>
</dbReference>
<dbReference type="AlphaFoldDB" id="A0A5C6EMF4"/>
<dbReference type="Gene3D" id="3.40.640.10">
    <property type="entry name" value="Type I PLP-dependent aspartate aminotransferase-like (Major domain)"/>
    <property type="match status" value="1"/>
</dbReference>
<reference evidence="6 7" key="1">
    <citation type="submission" date="2019-02" db="EMBL/GenBank/DDBJ databases">
        <title>Deep-cultivation of Planctomycetes and their phenomic and genomic characterization uncovers novel biology.</title>
        <authorList>
            <person name="Wiegand S."/>
            <person name="Jogler M."/>
            <person name="Boedeker C."/>
            <person name="Pinto D."/>
            <person name="Vollmers J."/>
            <person name="Rivas-Marin E."/>
            <person name="Kohn T."/>
            <person name="Peeters S.H."/>
            <person name="Heuer A."/>
            <person name="Rast P."/>
            <person name="Oberbeckmann S."/>
            <person name="Bunk B."/>
            <person name="Jeske O."/>
            <person name="Meyerdierks A."/>
            <person name="Storesund J.E."/>
            <person name="Kallscheuer N."/>
            <person name="Luecker S."/>
            <person name="Lage O.M."/>
            <person name="Pohl T."/>
            <person name="Merkel B.J."/>
            <person name="Hornburger P."/>
            <person name="Mueller R.-W."/>
            <person name="Bruemmer F."/>
            <person name="Labrenz M."/>
            <person name="Spormann A.M."/>
            <person name="Op Den Camp H."/>
            <person name="Overmann J."/>
            <person name="Amann R."/>
            <person name="Jetten M.S.M."/>
            <person name="Mascher T."/>
            <person name="Medema M.H."/>
            <person name="Devos D.P."/>
            <person name="Kaster A.-K."/>
            <person name="Ovreas L."/>
            <person name="Rohde M."/>
            <person name="Galperin M.Y."/>
            <person name="Jogler C."/>
        </authorList>
    </citation>
    <scope>NUCLEOTIDE SEQUENCE [LARGE SCALE GENOMIC DNA]</scope>
    <source>
        <strain evidence="6 7">Poly51</strain>
    </source>
</reference>
<dbReference type="RefSeq" id="WP_146459602.1">
    <property type="nucleotide sequence ID" value="NZ_SJPW01000005.1"/>
</dbReference>
<keyword evidence="3 6" id="KW-0808">Transferase</keyword>
<dbReference type="GO" id="GO:1901605">
    <property type="term" value="P:alpha-amino acid metabolic process"/>
    <property type="evidence" value="ECO:0007669"/>
    <property type="project" value="TreeGrafter"/>
</dbReference>
<dbReference type="InterPro" id="IPR004839">
    <property type="entry name" value="Aminotransferase_I/II_large"/>
</dbReference>
<dbReference type="EMBL" id="SJPW01000005">
    <property type="protein sequence ID" value="TWU50933.1"/>
    <property type="molecule type" value="Genomic_DNA"/>
</dbReference>
<evidence type="ECO:0000256" key="4">
    <source>
        <dbReference type="ARBA" id="ARBA00022898"/>
    </source>
</evidence>